<dbReference type="GO" id="GO:0009975">
    <property type="term" value="F:cyclase activity"/>
    <property type="evidence" value="ECO:0007669"/>
    <property type="project" value="TreeGrafter"/>
</dbReference>
<feature type="transmembrane region" description="Helical" evidence="1">
    <location>
        <begin position="154"/>
        <end position="178"/>
    </location>
</feature>
<accession>A0A9Q0C3M1</accession>
<dbReference type="AlphaFoldDB" id="A0A9Q0C3M1"/>
<feature type="transmembrane region" description="Helical" evidence="1">
    <location>
        <begin position="304"/>
        <end position="321"/>
    </location>
</feature>
<sequence length="520" mass="59293">MSINGNSEIIEVQQEQEHKTSLNLPELEHCAINMTSMEESIMKKEPEDRRSNANLLSIFPDDVISKEEISISVPSPAGICPHFGNHFVRKFNWNFLFYKCKNWLKDPMNIGLLIWFLCVGASLMMLGLLLIGALNNAFPTKSLRNRWIEINNQVLNALFTLMSLLEHPNLFHHLFLLFRWKSEDVTELRKTYCKNGLYSPHERAHITVVVVLLHITCFSQYALCGLYWGYNSQSRPEFWENFFFILGIAAPVSVGLYMVFSPLGRKIESDSIGDTNQSDKTNSMVVPVDLNWDGGLFDCMNDPTIWYLSLFCTCCMFGWNMQRLGFGNMYVHLFTFLLLCIAPFWVFNISALNIRNFVLSDVIGYAGIFFCFYGLLYGGYWRIQMRKKLKLPGDKFCCRSASLMDYVRWLFCWSCALAQEIRTGNLYGEDESLYEKLTDTPDESDSSIMAITESVDVMIAPVQLVIALDGGSEALVDVGENISSHAEIEGKMIQDRDSNGSEGCFSNASSSFPVLYKFNN</sequence>
<dbReference type="Proteomes" id="UP001151287">
    <property type="component" value="Unassembled WGS sequence"/>
</dbReference>
<dbReference type="PANTHER" id="PTHR31045:SF23">
    <property type="entry name" value="OS01G0825900 PROTEIN"/>
    <property type="match status" value="1"/>
</dbReference>
<feature type="transmembrane region" description="Helical" evidence="1">
    <location>
        <begin position="362"/>
        <end position="381"/>
    </location>
</feature>
<comment type="caution">
    <text evidence="2">The sequence shown here is derived from an EMBL/GenBank/DDBJ whole genome shotgun (WGS) entry which is preliminary data.</text>
</comment>
<name>A0A9Q0C3M1_9POAL</name>
<protein>
    <recommendedName>
        <fullName evidence="4">PLAC8 family protein</fullName>
    </recommendedName>
</protein>
<proteinExistence type="predicted"/>
<keyword evidence="3" id="KW-1185">Reference proteome</keyword>
<evidence type="ECO:0000256" key="1">
    <source>
        <dbReference type="SAM" id="Phobius"/>
    </source>
</evidence>
<dbReference type="GO" id="GO:0051762">
    <property type="term" value="P:sesquiterpene biosynthetic process"/>
    <property type="evidence" value="ECO:0007669"/>
    <property type="project" value="TreeGrafter"/>
</dbReference>
<dbReference type="EMBL" id="JAMQYH010000005">
    <property type="protein sequence ID" value="KAJ1686658.1"/>
    <property type="molecule type" value="Genomic_DNA"/>
</dbReference>
<dbReference type="InterPro" id="IPR021369">
    <property type="entry name" value="DUF2985"/>
</dbReference>
<feature type="transmembrane region" description="Helical" evidence="1">
    <location>
        <begin position="112"/>
        <end position="134"/>
    </location>
</feature>
<gene>
    <name evidence="2" type="ORF">LUZ63_018048</name>
</gene>
<feature type="transmembrane region" description="Helical" evidence="1">
    <location>
        <begin position="242"/>
        <end position="260"/>
    </location>
</feature>
<dbReference type="OrthoDB" id="6407410at2759"/>
<dbReference type="PANTHER" id="PTHR31045">
    <property type="entry name" value="PLAC8 FAMILY PROTEIN-RELATED"/>
    <property type="match status" value="1"/>
</dbReference>
<keyword evidence="1" id="KW-1133">Transmembrane helix</keyword>
<organism evidence="2 3">
    <name type="scientific">Rhynchospora breviuscula</name>
    <dbReference type="NCBI Taxonomy" id="2022672"/>
    <lineage>
        <taxon>Eukaryota</taxon>
        <taxon>Viridiplantae</taxon>
        <taxon>Streptophyta</taxon>
        <taxon>Embryophyta</taxon>
        <taxon>Tracheophyta</taxon>
        <taxon>Spermatophyta</taxon>
        <taxon>Magnoliopsida</taxon>
        <taxon>Liliopsida</taxon>
        <taxon>Poales</taxon>
        <taxon>Cyperaceae</taxon>
        <taxon>Cyperoideae</taxon>
        <taxon>Rhynchosporeae</taxon>
        <taxon>Rhynchospora</taxon>
    </lineage>
</organism>
<evidence type="ECO:0000313" key="3">
    <source>
        <dbReference type="Proteomes" id="UP001151287"/>
    </source>
</evidence>
<evidence type="ECO:0000313" key="2">
    <source>
        <dbReference type="EMBL" id="KAJ1686658.1"/>
    </source>
</evidence>
<feature type="transmembrane region" description="Helical" evidence="1">
    <location>
        <begin position="333"/>
        <end position="350"/>
    </location>
</feature>
<dbReference type="Pfam" id="PF04749">
    <property type="entry name" value="PLAC8"/>
    <property type="match status" value="1"/>
</dbReference>
<feature type="transmembrane region" description="Helical" evidence="1">
    <location>
        <begin position="204"/>
        <end position="230"/>
    </location>
</feature>
<dbReference type="InterPro" id="IPR006461">
    <property type="entry name" value="PLAC_motif_containing"/>
</dbReference>
<dbReference type="NCBIfam" id="TIGR01571">
    <property type="entry name" value="A_thal_Cys_rich"/>
    <property type="match status" value="1"/>
</dbReference>
<keyword evidence="1" id="KW-0812">Transmembrane</keyword>
<keyword evidence="1" id="KW-0472">Membrane</keyword>
<reference evidence="2" key="1">
    <citation type="journal article" date="2022" name="Cell">
        <title>Repeat-based holocentromeres influence genome architecture and karyotype evolution.</title>
        <authorList>
            <person name="Hofstatter P.G."/>
            <person name="Thangavel G."/>
            <person name="Lux T."/>
            <person name="Neumann P."/>
            <person name="Vondrak T."/>
            <person name="Novak P."/>
            <person name="Zhang M."/>
            <person name="Costa L."/>
            <person name="Castellani M."/>
            <person name="Scott A."/>
            <person name="Toegelov H."/>
            <person name="Fuchs J."/>
            <person name="Mata-Sucre Y."/>
            <person name="Dias Y."/>
            <person name="Vanzela A.L.L."/>
            <person name="Huettel B."/>
            <person name="Almeida C.C.S."/>
            <person name="Simkova H."/>
            <person name="Souza G."/>
            <person name="Pedrosa-Harand A."/>
            <person name="Macas J."/>
            <person name="Mayer K.F.X."/>
            <person name="Houben A."/>
            <person name="Marques A."/>
        </authorList>
    </citation>
    <scope>NUCLEOTIDE SEQUENCE</scope>
    <source>
        <strain evidence="2">RhyBre1mFocal</strain>
    </source>
</reference>
<dbReference type="Pfam" id="PF11204">
    <property type="entry name" value="DUF2985"/>
    <property type="match status" value="1"/>
</dbReference>
<evidence type="ECO:0008006" key="4">
    <source>
        <dbReference type="Google" id="ProtNLM"/>
    </source>
</evidence>